<dbReference type="Gene3D" id="3.40.630.10">
    <property type="entry name" value="Zn peptidases"/>
    <property type="match status" value="1"/>
</dbReference>
<dbReference type="GeneID" id="85153498"/>
<evidence type="ECO:0000313" key="8">
    <source>
        <dbReference type="Proteomes" id="UP000215332"/>
    </source>
</evidence>
<dbReference type="InterPro" id="IPR002933">
    <property type="entry name" value="Peptidase_M20"/>
</dbReference>
<dbReference type="Pfam" id="PF07687">
    <property type="entry name" value="M20_dimer"/>
    <property type="match status" value="1"/>
</dbReference>
<evidence type="ECO:0000259" key="6">
    <source>
        <dbReference type="Pfam" id="PF07687"/>
    </source>
</evidence>
<dbReference type="AlphaFoldDB" id="A0A239WHD3"/>
<protein>
    <recommendedName>
        <fullName evidence="5">Succinyl-diaminopimelate desuccinylase</fullName>
        <ecNumber evidence="5">3.5.1.18</ecNumber>
    </recommendedName>
</protein>
<dbReference type="InterPro" id="IPR010174">
    <property type="entry name" value="Succinyl-DAP_deSuclase_DapE"/>
</dbReference>
<evidence type="ECO:0000313" key="7">
    <source>
        <dbReference type="EMBL" id="SNV33323.1"/>
    </source>
</evidence>
<sequence>MSLPSANPAHLDTTNLHELFRDLVDFPSVSQQEGPLADAVEAVLREITGLQVDRIGNSVVARTDMGRPERVLIAGHLDTVPIVDNLPSHVHTVDGEEYLVGRGTCDMKGGVAVALYLASHLHEPNRDLTFVFYEAEEIAAEHNGLGKIAAARPDLLHADLAILMEPTDGVVEGGCQGTMRFTLDVAGQAAHSARSWKGRNAIHRLLPILQILSDWQQHDPHVLVEGLRFREGLNATMLQAGVAGNVIAPSAKIQINYRFAPDKTAAQARTAMEELFADWPMTVLDLSSPARPGLDQPLATSFVAAVGSQPGPKYGWTDVARFSELGIPALNFGPGDPMYAHKDDECCRLASLDETLAALVTWLDQDDVIKLAGEGGRP</sequence>
<organism evidence="7 8">
    <name type="scientific">Cutibacterium granulosum</name>
    <dbReference type="NCBI Taxonomy" id="33011"/>
    <lineage>
        <taxon>Bacteria</taxon>
        <taxon>Bacillati</taxon>
        <taxon>Actinomycetota</taxon>
        <taxon>Actinomycetes</taxon>
        <taxon>Propionibacteriales</taxon>
        <taxon>Propionibacteriaceae</taxon>
        <taxon>Cutibacterium</taxon>
    </lineage>
</organism>
<dbReference type="GO" id="GO:0008777">
    <property type="term" value="F:acetylornithine deacetylase activity"/>
    <property type="evidence" value="ECO:0007669"/>
    <property type="project" value="TreeGrafter"/>
</dbReference>
<dbReference type="GO" id="GO:0009089">
    <property type="term" value="P:lysine biosynthetic process via diaminopimelate"/>
    <property type="evidence" value="ECO:0007669"/>
    <property type="project" value="UniProtKB-UniRule"/>
</dbReference>
<dbReference type="KEGG" id="cgrn:4412665_00936"/>
<proteinExistence type="predicted"/>
<keyword evidence="3 7" id="KW-0378">Hydrolase</keyword>
<dbReference type="PANTHER" id="PTHR43808:SF31">
    <property type="entry name" value="N-ACETYL-L-CITRULLINE DEACETYLASE"/>
    <property type="match status" value="1"/>
</dbReference>
<dbReference type="GO" id="GO:0006526">
    <property type="term" value="P:L-arginine biosynthetic process"/>
    <property type="evidence" value="ECO:0007669"/>
    <property type="project" value="TreeGrafter"/>
</dbReference>
<evidence type="ECO:0000256" key="1">
    <source>
        <dbReference type="ARBA" id="ARBA00001947"/>
    </source>
</evidence>
<reference evidence="7 8" key="1">
    <citation type="submission" date="2017-06" db="EMBL/GenBank/DDBJ databases">
        <authorList>
            <consortium name="Pathogen Informatics"/>
        </authorList>
    </citation>
    <scope>NUCLEOTIDE SEQUENCE [LARGE SCALE GENOMIC DNA]</scope>
    <source>
        <strain evidence="7 8">NCTC11865</strain>
    </source>
</reference>
<dbReference type="PROSITE" id="PS00758">
    <property type="entry name" value="ARGE_DAPE_CPG2_1"/>
    <property type="match status" value="1"/>
</dbReference>
<dbReference type="PANTHER" id="PTHR43808">
    <property type="entry name" value="ACETYLORNITHINE DEACETYLASE"/>
    <property type="match status" value="1"/>
</dbReference>
<dbReference type="GO" id="GO:0046872">
    <property type="term" value="F:metal ion binding"/>
    <property type="evidence" value="ECO:0007669"/>
    <property type="project" value="UniProtKB-KW"/>
</dbReference>
<dbReference type="GO" id="GO:0009014">
    <property type="term" value="F:succinyl-diaminopimelate desuccinylase activity"/>
    <property type="evidence" value="ECO:0007669"/>
    <property type="project" value="UniProtKB-UniRule"/>
</dbReference>
<feature type="domain" description="Peptidase M20 dimerisation" evidence="6">
    <location>
        <begin position="176"/>
        <end position="277"/>
    </location>
</feature>
<keyword evidence="2" id="KW-0479">Metal-binding</keyword>
<dbReference type="InterPro" id="IPR036264">
    <property type="entry name" value="Bact_exopeptidase_dim_dom"/>
</dbReference>
<accession>A0A239WHD3</accession>
<dbReference type="InterPro" id="IPR050072">
    <property type="entry name" value="Peptidase_M20A"/>
</dbReference>
<evidence type="ECO:0000256" key="2">
    <source>
        <dbReference type="ARBA" id="ARBA00022723"/>
    </source>
</evidence>
<dbReference type="EC" id="3.5.1.18" evidence="5"/>
<dbReference type="InterPro" id="IPR011650">
    <property type="entry name" value="Peptidase_M20_dimer"/>
</dbReference>
<dbReference type="eggNOG" id="COG0624">
    <property type="taxonomic scope" value="Bacteria"/>
</dbReference>
<name>A0A239WHD3_9ACTN</name>
<dbReference type="Proteomes" id="UP000215332">
    <property type="component" value="Chromosome 1"/>
</dbReference>
<dbReference type="Pfam" id="PF01546">
    <property type="entry name" value="Peptidase_M20"/>
    <property type="match status" value="1"/>
</dbReference>
<dbReference type="InterPro" id="IPR001261">
    <property type="entry name" value="ArgE/DapE_CS"/>
</dbReference>
<evidence type="ECO:0000256" key="4">
    <source>
        <dbReference type="ARBA" id="ARBA00022833"/>
    </source>
</evidence>
<comment type="cofactor">
    <cofactor evidence="1">
        <name>Zn(2+)</name>
        <dbReference type="ChEBI" id="CHEBI:29105"/>
    </cofactor>
</comment>
<dbReference type="Gene3D" id="3.30.70.360">
    <property type="match status" value="1"/>
</dbReference>
<dbReference type="SUPFAM" id="SSF55031">
    <property type="entry name" value="Bacterial exopeptidase dimerisation domain"/>
    <property type="match status" value="1"/>
</dbReference>
<dbReference type="RefSeq" id="WP_021105962.1">
    <property type="nucleotide sequence ID" value="NZ_AP026710.1"/>
</dbReference>
<dbReference type="SUPFAM" id="SSF53187">
    <property type="entry name" value="Zn-dependent exopeptidases"/>
    <property type="match status" value="1"/>
</dbReference>
<gene>
    <name evidence="7" type="primary">dapE_2</name>
    <name evidence="7" type="ORF">SAMEA4412665_00936</name>
</gene>
<dbReference type="EMBL" id="LT906441">
    <property type="protein sequence ID" value="SNV33323.1"/>
    <property type="molecule type" value="Genomic_DNA"/>
</dbReference>
<evidence type="ECO:0000256" key="5">
    <source>
        <dbReference type="NCBIfam" id="TIGR01900"/>
    </source>
</evidence>
<keyword evidence="4" id="KW-0862">Zinc</keyword>
<dbReference type="NCBIfam" id="TIGR01900">
    <property type="entry name" value="dapE-gram_pos"/>
    <property type="match status" value="1"/>
</dbReference>
<evidence type="ECO:0000256" key="3">
    <source>
        <dbReference type="ARBA" id="ARBA00022801"/>
    </source>
</evidence>